<comment type="caution">
    <text evidence="6">The sequence shown here is derived from an EMBL/GenBank/DDBJ whole genome shotgun (WGS) entry which is preliminary data.</text>
</comment>
<protein>
    <submittedName>
        <fullName evidence="6">RpiR family transcriptional regulator</fullName>
    </submittedName>
</protein>
<keyword evidence="3" id="KW-0804">Transcription</keyword>
<sequence>MMTINVKRRIESIYEELTKSEKKIADFVLINPVEVTAMTTSDLAEKTGASPATVIRFCKSIGIDSFTQLKVSLASGVTKSEPTQFSDIEANEPVESIKEKLLYNAYQSMADTTKYLDDAKIETAVKAIEKAPVIYAFGIGASWLVAENFMQKFNRVGQSVIAISDVHIMLASLVSAPKNAVMLLVSNSGNTKEITYLVEAGNQHGIKTIGISQFGSNYLSKKSDIALHTVKPKEAELRSAATSSLHAQFMVVDILFFSYATRNYEKIYSTIETSRQEVKDYNKL</sequence>
<dbReference type="InterPro" id="IPR000281">
    <property type="entry name" value="HTH_RpiR"/>
</dbReference>
<dbReference type="GO" id="GO:0097367">
    <property type="term" value="F:carbohydrate derivative binding"/>
    <property type="evidence" value="ECO:0007669"/>
    <property type="project" value="InterPro"/>
</dbReference>
<dbReference type="SUPFAM" id="SSF46689">
    <property type="entry name" value="Homeodomain-like"/>
    <property type="match status" value="1"/>
</dbReference>
<feature type="domain" description="HTH rpiR-type" evidence="4">
    <location>
        <begin position="4"/>
        <end position="80"/>
    </location>
</feature>
<dbReference type="Gene3D" id="1.10.10.10">
    <property type="entry name" value="Winged helix-like DNA-binding domain superfamily/Winged helix DNA-binding domain"/>
    <property type="match status" value="1"/>
</dbReference>
<evidence type="ECO:0000256" key="2">
    <source>
        <dbReference type="ARBA" id="ARBA00023125"/>
    </source>
</evidence>
<dbReference type="GO" id="GO:0003700">
    <property type="term" value="F:DNA-binding transcription factor activity"/>
    <property type="evidence" value="ECO:0007669"/>
    <property type="project" value="InterPro"/>
</dbReference>
<feature type="domain" description="SIS" evidence="5">
    <location>
        <begin position="124"/>
        <end position="265"/>
    </location>
</feature>
<dbReference type="SUPFAM" id="SSF53697">
    <property type="entry name" value="SIS domain"/>
    <property type="match status" value="1"/>
</dbReference>
<dbReference type="PROSITE" id="PS51071">
    <property type="entry name" value="HTH_RPIR"/>
    <property type="match status" value="1"/>
</dbReference>
<dbReference type="PANTHER" id="PTHR30514">
    <property type="entry name" value="GLUCOKINASE"/>
    <property type="match status" value="1"/>
</dbReference>
<dbReference type="OrthoDB" id="370421at2"/>
<dbReference type="InterPro" id="IPR001347">
    <property type="entry name" value="SIS_dom"/>
</dbReference>
<dbReference type="InterPro" id="IPR009057">
    <property type="entry name" value="Homeodomain-like_sf"/>
</dbReference>
<dbReference type="PANTHER" id="PTHR30514:SF1">
    <property type="entry name" value="HTH-TYPE TRANSCRIPTIONAL REGULATOR HEXR-RELATED"/>
    <property type="match status" value="1"/>
</dbReference>
<name>A0A430B3M4_9ENTE</name>
<evidence type="ECO:0000313" key="7">
    <source>
        <dbReference type="Proteomes" id="UP000288028"/>
    </source>
</evidence>
<dbReference type="RefSeq" id="WP_126793598.1">
    <property type="nucleotide sequence ID" value="NZ_CP060720.1"/>
</dbReference>
<dbReference type="Pfam" id="PF01418">
    <property type="entry name" value="HTH_6"/>
    <property type="match status" value="1"/>
</dbReference>
<keyword evidence="7" id="KW-1185">Reference proteome</keyword>
<dbReference type="PROSITE" id="PS51464">
    <property type="entry name" value="SIS"/>
    <property type="match status" value="1"/>
</dbReference>
<keyword evidence="2" id="KW-0238">DNA-binding</keyword>
<reference evidence="6 7" key="1">
    <citation type="submission" date="2017-05" db="EMBL/GenBank/DDBJ databases">
        <title>Vagococcus spp. assemblies.</title>
        <authorList>
            <person name="Gulvik C.A."/>
        </authorList>
    </citation>
    <scope>NUCLEOTIDE SEQUENCE [LARGE SCALE GENOMIC DNA]</scope>
    <source>
        <strain evidence="6 7">SS1714</strain>
    </source>
</reference>
<dbReference type="InterPro" id="IPR036388">
    <property type="entry name" value="WH-like_DNA-bd_sf"/>
</dbReference>
<dbReference type="InterPro" id="IPR035472">
    <property type="entry name" value="RpiR-like_SIS"/>
</dbReference>
<keyword evidence="1" id="KW-0805">Transcription regulation</keyword>
<dbReference type="InterPro" id="IPR047640">
    <property type="entry name" value="RpiR-like"/>
</dbReference>
<dbReference type="Pfam" id="PF01380">
    <property type="entry name" value="SIS"/>
    <property type="match status" value="1"/>
</dbReference>
<evidence type="ECO:0000313" key="6">
    <source>
        <dbReference type="EMBL" id="RSU14909.1"/>
    </source>
</evidence>
<evidence type="ECO:0000259" key="4">
    <source>
        <dbReference type="PROSITE" id="PS51071"/>
    </source>
</evidence>
<dbReference type="Gene3D" id="3.40.50.10490">
    <property type="entry name" value="Glucose-6-phosphate isomerase like protein, domain 1"/>
    <property type="match status" value="1"/>
</dbReference>
<proteinExistence type="predicted"/>
<dbReference type="Proteomes" id="UP000288028">
    <property type="component" value="Unassembled WGS sequence"/>
</dbReference>
<dbReference type="CDD" id="cd05013">
    <property type="entry name" value="SIS_RpiR"/>
    <property type="match status" value="1"/>
</dbReference>
<accession>A0A430B3M4</accession>
<evidence type="ECO:0000256" key="1">
    <source>
        <dbReference type="ARBA" id="ARBA00023015"/>
    </source>
</evidence>
<dbReference type="GO" id="GO:0003677">
    <property type="term" value="F:DNA binding"/>
    <property type="evidence" value="ECO:0007669"/>
    <property type="project" value="UniProtKB-KW"/>
</dbReference>
<dbReference type="GO" id="GO:1901135">
    <property type="term" value="P:carbohydrate derivative metabolic process"/>
    <property type="evidence" value="ECO:0007669"/>
    <property type="project" value="InterPro"/>
</dbReference>
<dbReference type="GeneID" id="95579566"/>
<evidence type="ECO:0000259" key="5">
    <source>
        <dbReference type="PROSITE" id="PS51464"/>
    </source>
</evidence>
<dbReference type="EMBL" id="NGKB01000006">
    <property type="protein sequence ID" value="RSU14909.1"/>
    <property type="molecule type" value="Genomic_DNA"/>
</dbReference>
<evidence type="ECO:0000256" key="3">
    <source>
        <dbReference type="ARBA" id="ARBA00023163"/>
    </source>
</evidence>
<gene>
    <name evidence="6" type="ORF">CBF28_07515</name>
</gene>
<organism evidence="6 7">
    <name type="scientific">Vagococcus carniphilus</name>
    <dbReference type="NCBI Taxonomy" id="218144"/>
    <lineage>
        <taxon>Bacteria</taxon>
        <taxon>Bacillati</taxon>
        <taxon>Bacillota</taxon>
        <taxon>Bacilli</taxon>
        <taxon>Lactobacillales</taxon>
        <taxon>Enterococcaceae</taxon>
        <taxon>Vagococcus</taxon>
    </lineage>
</organism>
<dbReference type="InterPro" id="IPR046348">
    <property type="entry name" value="SIS_dom_sf"/>
</dbReference>
<dbReference type="AlphaFoldDB" id="A0A430B3M4"/>